<feature type="region of interest" description="Disordered" evidence="1">
    <location>
        <begin position="32"/>
        <end position="68"/>
    </location>
</feature>
<evidence type="ECO:0000256" key="1">
    <source>
        <dbReference type="SAM" id="MobiDB-lite"/>
    </source>
</evidence>
<dbReference type="Proteomes" id="UP000001861">
    <property type="component" value="Unassembled WGS sequence"/>
</dbReference>
<dbReference type="AlphaFoldDB" id="D6RLI8"/>
<keyword evidence="3" id="KW-1185">Reference proteome</keyword>
<feature type="compositionally biased region" description="Polar residues" evidence="1">
    <location>
        <begin position="44"/>
        <end position="56"/>
    </location>
</feature>
<comment type="caution">
    <text evidence="2">The sequence shown here is derived from an EMBL/GenBank/DDBJ whole genome shotgun (WGS) entry which is preliminary data.</text>
</comment>
<evidence type="ECO:0000313" key="3">
    <source>
        <dbReference type="Proteomes" id="UP000001861"/>
    </source>
</evidence>
<accession>D6RLI8</accession>
<name>D6RLI8_COPC7</name>
<reference evidence="2 3" key="1">
    <citation type="journal article" date="2010" name="Proc. Natl. Acad. Sci. U.S.A.">
        <title>Insights into evolution of multicellular fungi from the assembled chromosomes of the mushroom Coprinopsis cinerea (Coprinus cinereus).</title>
        <authorList>
            <person name="Stajich J.E."/>
            <person name="Wilke S.K."/>
            <person name="Ahren D."/>
            <person name="Au C.H."/>
            <person name="Birren B.W."/>
            <person name="Borodovsky M."/>
            <person name="Burns C."/>
            <person name="Canback B."/>
            <person name="Casselton L.A."/>
            <person name="Cheng C.K."/>
            <person name="Deng J."/>
            <person name="Dietrich F.S."/>
            <person name="Fargo D.C."/>
            <person name="Farman M.L."/>
            <person name="Gathman A.C."/>
            <person name="Goldberg J."/>
            <person name="Guigo R."/>
            <person name="Hoegger P.J."/>
            <person name="Hooker J.B."/>
            <person name="Huggins A."/>
            <person name="James T.Y."/>
            <person name="Kamada T."/>
            <person name="Kilaru S."/>
            <person name="Kodira C."/>
            <person name="Kues U."/>
            <person name="Kupfer D."/>
            <person name="Kwan H.S."/>
            <person name="Lomsadze A."/>
            <person name="Li W."/>
            <person name="Lilly W.W."/>
            <person name="Ma L.J."/>
            <person name="Mackey A.J."/>
            <person name="Manning G."/>
            <person name="Martin F."/>
            <person name="Muraguchi H."/>
            <person name="Natvig D.O."/>
            <person name="Palmerini H."/>
            <person name="Ramesh M.A."/>
            <person name="Rehmeyer C.J."/>
            <person name="Roe B.A."/>
            <person name="Shenoy N."/>
            <person name="Stanke M."/>
            <person name="Ter-Hovhannisyan V."/>
            <person name="Tunlid A."/>
            <person name="Velagapudi R."/>
            <person name="Vision T.J."/>
            <person name="Zeng Q."/>
            <person name="Zolan M.E."/>
            <person name="Pukkila P.J."/>
        </authorList>
    </citation>
    <scope>NUCLEOTIDE SEQUENCE [LARGE SCALE GENOMIC DNA]</scope>
    <source>
        <strain evidence="3">Okayama-7 / 130 / ATCC MYA-4618 / FGSC 9003</strain>
    </source>
</reference>
<gene>
    <name evidence="2" type="ORF">CC1G_14107</name>
</gene>
<dbReference type="KEGG" id="cci:CC1G_14107"/>
<sequence>MVWAGFYFAYRGVVDGSKYCYNGTRKAFRRNSEDLAGSEDEKTSQFSRSGATSQWGASPYLHPHPSAGAHRVSLAHTNEDDLESTDHSHSARDHVGVIQQPPKAIPSMKIVHAEYGTRYDRPQDHVQSHGIHHEDRPSVVKFDRRVSTIDIHGEREEFEDDVSSVESELIHRREEILTEVLPHRFIPPIPNHQVPDRPFEVAVTLMIASIF</sequence>
<organism evidence="2 3">
    <name type="scientific">Coprinopsis cinerea (strain Okayama-7 / 130 / ATCC MYA-4618 / FGSC 9003)</name>
    <name type="common">Inky cap fungus</name>
    <name type="synonym">Hormographiella aspergillata</name>
    <dbReference type="NCBI Taxonomy" id="240176"/>
    <lineage>
        <taxon>Eukaryota</taxon>
        <taxon>Fungi</taxon>
        <taxon>Dikarya</taxon>
        <taxon>Basidiomycota</taxon>
        <taxon>Agaricomycotina</taxon>
        <taxon>Agaricomycetes</taxon>
        <taxon>Agaricomycetidae</taxon>
        <taxon>Agaricales</taxon>
        <taxon>Agaricineae</taxon>
        <taxon>Psathyrellaceae</taxon>
        <taxon>Coprinopsis</taxon>
    </lineage>
</organism>
<evidence type="ECO:0000313" key="2">
    <source>
        <dbReference type="EMBL" id="EFI28080.1"/>
    </source>
</evidence>
<dbReference type="VEuPathDB" id="FungiDB:CC1G_14107"/>
<dbReference type="RefSeq" id="XP_002911574.1">
    <property type="nucleotide sequence ID" value="XM_002911528.1"/>
</dbReference>
<dbReference type="HOGENOM" id="CLU_1304788_0_0_1"/>
<dbReference type="GeneID" id="9378838"/>
<proteinExistence type="predicted"/>
<dbReference type="OrthoDB" id="10647366at2759"/>
<dbReference type="InParanoid" id="D6RLI8"/>
<dbReference type="EMBL" id="AACS02000003">
    <property type="protein sequence ID" value="EFI28080.1"/>
    <property type="molecule type" value="Genomic_DNA"/>
</dbReference>
<protein>
    <submittedName>
        <fullName evidence="2">Uncharacterized protein</fullName>
    </submittedName>
</protein>